<dbReference type="PANTHER" id="PTHR46796:SF6">
    <property type="entry name" value="ARAC SUBFAMILY"/>
    <property type="match status" value="1"/>
</dbReference>
<dbReference type="SUPFAM" id="SSF46689">
    <property type="entry name" value="Homeodomain-like"/>
    <property type="match status" value="1"/>
</dbReference>
<evidence type="ECO:0000256" key="1">
    <source>
        <dbReference type="ARBA" id="ARBA00023015"/>
    </source>
</evidence>
<dbReference type="RefSeq" id="WP_309984133.1">
    <property type="nucleotide sequence ID" value="NZ_JAVDTI010000002.1"/>
</dbReference>
<keyword evidence="1" id="KW-0805">Transcription regulation</keyword>
<evidence type="ECO:0000313" key="6">
    <source>
        <dbReference type="Proteomes" id="UP001264980"/>
    </source>
</evidence>
<evidence type="ECO:0000313" key="5">
    <source>
        <dbReference type="EMBL" id="MDR6805875.1"/>
    </source>
</evidence>
<keyword evidence="2" id="KW-0238">DNA-binding</keyword>
<dbReference type="PANTHER" id="PTHR46796">
    <property type="entry name" value="HTH-TYPE TRANSCRIPTIONAL ACTIVATOR RHAS-RELATED"/>
    <property type="match status" value="1"/>
</dbReference>
<evidence type="ECO:0000259" key="4">
    <source>
        <dbReference type="PROSITE" id="PS01124"/>
    </source>
</evidence>
<accession>A0ABU1QXJ7</accession>
<keyword evidence="3" id="KW-0804">Transcription</keyword>
<organism evidence="5 6">
    <name type="scientific">Dyadobacter fermentans</name>
    <dbReference type="NCBI Taxonomy" id="94254"/>
    <lineage>
        <taxon>Bacteria</taxon>
        <taxon>Pseudomonadati</taxon>
        <taxon>Bacteroidota</taxon>
        <taxon>Cytophagia</taxon>
        <taxon>Cytophagales</taxon>
        <taxon>Spirosomataceae</taxon>
        <taxon>Dyadobacter</taxon>
    </lineage>
</organism>
<comment type="caution">
    <text evidence="5">The sequence shown here is derived from an EMBL/GenBank/DDBJ whole genome shotgun (WGS) entry which is preliminary data.</text>
</comment>
<dbReference type="InterPro" id="IPR050204">
    <property type="entry name" value="AraC_XylS_family_regulators"/>
</dbReference>
<dbReference type="EMBL" id="JAVDTI010000002">
    <property type="protein sequence ID" value="MDR6805875.1"/>
    <property type="molecule type" value="Genomic_DNA"/>
</dbReference>
<dbReference type="InterPro" id="IPR018060">
    <property type="entry name" value="HTH_AraC"/>
</dbReference>
<dbReference type="InterPro" id="IPR009057">
    <property type="entry name" value="Homeodomain-like_sf"/>
</dbReference>
<proteinExistence type="predicted"/>
<keyword evidence="6" id="KW-1185">Reference proteome</keyword>
<dbReference type="Proteomes" id="UP001264980">
    <property type="component" value="Unassembled WGS sequence"/>
</dbReference>
<gene>
    <name evidence="5" type="ORF">J2W84_002921</name>
</gene>
<name>A0ABU1QXJ7_9BACT</name>
<evidence type="ECO:0000256" key="2">
    <source>
        <dbReference type="ARBA" id="ARBA00023125"/>
    </source>
</evidence>
<protein>
    <submittedName>
        <fullName evidence="5">AraC-like DNA-binding protein</fullName>
    </submittedName>
</protein>
<feature type="domain" description="HTH araC/xylS-type" evidence="4">
    <location>
        <begin position="191"/>
        <end position="292"/>
    </location>
</feature>
<dbReference type="Pfam" id="PF12833">
    <property type="entry name" value="HTH_18"/>
    <property type="match status" value="1"/>
</dbReference>
<dbReference type="Gene3D" id="1.10.10.60">
    <property type="entry name" value="Homeodomain-like"/>
    <property type="match status" value="2"/>
</dbReference>
<evidence type="ECO:0000256" key="3">
    <source>
        <dbReference type="ARBA" id="ARBA00023163"/>
    </source>
</evidence>
<sequence length="296" mass="33814">MRISYQNEPLFPGKPAPVIIGRPLYSHYEQSEGTSMQGVHWFDFQTNAAHTLNVSYAASFYKMVLCIAGESRSVPKHSQEYGFRTGQALFYRTEREPYQAVLPANTAFKVIHMHLSDTHVAMLQRDAPAVFERALQVMSLSAEVTRAFLQLKNISRENQGLLNLFQEKLMSEQLFNLASLSLSRLPHARGEAILEEAVWHIHQAERYLTIAELSKLAGTNSFRLKQLFREQLRTSVFQYQCDLRLERGAKLLLDTSLDVSAIALQCGYESAAAFSNAFLRKYKVRPMIFKNSRSRK</sequence>
<dbReference type="PROSITE" id="PS01124">
    <property type="entry name" value="HTH_ARAC_FAMILY_2"/>
    <property type="match status" value="1"/>
</dbReference>
<dbReference type="SMART" id="SM00342">
    <property type="entry name" value="HTH_ARAC"/>
    <property type="match status" value="1"/>
</dbReference>
<reference evidence="5 6" key="1">
    <citation type="submission" date="2023-07" db="EMBL/GenBank/DDBJ databases">
        <title>Sorghum-associated microbial communities from plants grown in Nebraska, USA.</title>
        <authorList>
            <person name="Schachtman D."/>
        </authorList>
    </citation>
    <scope>NUCLEOTIDE SEQUENCE [LARGE SCALE GENOMIC DNA]</scope>
    <source>
        <strain evidence="5 6">BE57</strain>
    </source>
</reference>